<dbReference type="InterPro" id="IPR027417">
    <property type="entry name" value="P-loop_NTPase"/>
</dbReference>
<dbReference type="EMBL" id="JADINH010000193">
    <property type="protein sequence ID" value="MBO8416652.1"/>
    <property type="molecule type" value="Genomic_DNA"/>
</dbReference>
<dbReference type="InterPro" id="IPR018449">
    <property type="entry name" value="NIL_domain"/>
</dbReference>
<reference evidence="13" key="2">
    <citation type="journal article" date="2021" name="PeerJ">
        <title>Extensive microbial diversity within the chicken gut microbiome revealed by metagenomics and culture.</title>
        <authorList>
            <person name="Gilroy R."/>
            <person name="Ravi A."/>
            <person name="Getino M."/>
            <person name="Pursley I."/>
            <person name="Horton D.L."/>
            <person name="Alikhan N.F."/>
            <person name="Baker D."/>
            <person name="Gharbi K."/>
            <person name="Hall N."/>
            <person name="Watson M."/>
            <person name="Adriaenssens E.M."/>
            <person name="Foster-Nyarko E."/>
            <person name="Jarju S."/>
            <person name="Secka A."/>
            <person name="Antonio M."/>
            <person name="Oren A."/>
            <person name="Chaudhuri R.R."/>
            <person name="La Ragione R."/>
            <person name="Hildebrand F."/>
            <person name="Pallen M.J."/>
        </authorList>
    </citation>
    <scope>NUCLEOTIDE SEQUENCE</scope>
    <source>
        <strain evidence="13">17213</strain>
    </source>
</reference>
<evidence type="ECO:0000256" key="1">
    <source>
        <dbReference type="ARBA" id="ARBA00002579"/>
    </source>
</evidence>
<dbReference type="Gene3D" id="3.40.50.300">
    <property type="entry name" value="P-loop containing nucleotide triphosphate hydrolases"/>
    <property type="match status" value="1"/>
</dbReference>
<dbReference type="FunFam" id="3.40.50.300:FF:000056">
    <property type="entry name" value="Cell division ATP-binding protein FtsE"/>
    <property type="match status" value="1"/>
</dbReference>
<organism evidence="13 14">
    <name type="scientific">Candidatus Avisuccinivibrio stercorigallinarum</name>
    <dbReference type="NCBI Taxonomy" id="2840704"/>
    <lineage>
        <taxon>Bacteria</taxon>
        <taxon>Pseudomonadati</taxon>
        <taxon>Pseudomonadota</taxon>
        <taxon>Gammaproteobacteria</taxon>
        <taxon>Aeromonadales</taxon>
        <taxon>Succinivibrionaceae</taxon>
        <taxon>Succinivibrionaceae incertae sedis</taxon>
        <taxon>Candidatus Avisuccinivibrio</taxon>
    </lineage>
</organism>
<evidence type="ECO:0000256" key="9">
    <source>
        <dbReference type="ARBA" id="ARBA00022967"/>
    </source>
</evidence>
<dbReference type="PANTHER" id="PTHR43166:SF30">
    <property type="entry name" value="METHIONINE IMPORT ATP-BINDING PROTEIN METN"/>
    <property type="match status" value="1"/>
</dbReference>
<comment type="similarity">
    <text evidence="3">Belongs to the ABC transporter superfamily.</text>
</comment>
<dbReference type="GO" id="GO:0005524">
    <property type="term" value="F:ATP binding"/>
    <property type="evidence" value="ECO:0007669"/>
    <property type="project" value="UniProtKB-KW"/>
</dbReference>
<dbReference type="Proteomes" id="UP000823631">
    <property type="component" value="Unassembled WGS sequence"/>
</dbReference>
<dbReference type="GO" id="GO:0006865">
    <property type="term" value="P:amino acid transport"/>
    <property type="evidence" value="ECO:0007669"/>
    <property type="project" value="UniProtKB-KW"/>
</dbReference>
<evidence type="ECO:0000256" key="8">
    <source>
        <dbReference type="ARBA" id="ARBA00022840"/>
    </source>
</evidence>
<evidence type="ECO:0000313" key="13">
    <source>
        <dbReference type="EMBL" id="MBO8416652.1"/>
    </source>
</evidence>
<evidence type="ECO:0000313" key="14">
    <source>
        <dbReference type="Proteomes" id="UP000823631"/>
    </source>
</evidence>
<evidence type="ECO:0000256" key="5">
    <source>
        <dbReference type="ARBA" id="ARBA00022448"/>
    </source>
</evidence>
<dbReference type="SUPFAM" id="SSF55021">
    <property type="entry name" value="ACT-like"/>
    <property type="match status" value="1"/>
</dbReference>
<dbReference type="PROSITE" id="PS00211">
    <property type="entry name" value="ABC_TRANSPORTER_1"/>
    <property type="match status" value="1"/>
</dbReference>
<dbReference type="SMART" id="SM00382">
    <property type="entry name" value="AAA"/>
    <property type="match status" value="1"/>
</dbReference>
<comment type="caution">
    <text evidence="13">The sequence shown here is derived from an EMBL/GenBank/DDBJ whole genome shotgun (WGS) entry which is preliminary data.</text>
</comment>
<dbReference type="InterPro" id="IPR045865">
    <property type="entry name" value="ACT-like_dom_sf"/>
</dbReference>
<keyword evidence="6" id="KW-1003">Cell membrane</keyword>
<accession>A0A9D9DEJ8</accession>
<dbReference type="InterPro" id="IPR017871">
    <property type="entry name" value="ABC_transporter-like_CS"/>
</dbReference>
<evidence type="ECO:0000256" key="2">
    <source>
        <dbReference type="ARBA" id="ARBA00004417"/>
    </source>
</evidence>
<comment type="function">
    <text evidence="1">Part of the ABC transporter FtsEX involved in cellular division. Important for assembly or stability of the septal ring.</text>
</comment>
<dbReference type="AlphaFoldDB" id="A0A9D9DEJ8"/>
<keyword evidence="11" id="KW-0472">Membrane</keyword>
<dbReference type="InterPro" id="IPR003439">
    <property type="entry name" value="ABC_transporter-like_ATP-bd"/>
</dbReference>
<name>A0A9D9DEJ8_9GAMM</name>
<dbReference type="SUPFAM" id="SSF52540">
    <property type="entry name" value="P-loop containing nucleoside triphosphate hydrolases"/>
    <property type="match status" value="1"/>
</dbReference>
<keyword evidence="8 13" id="KW-0067">ATP-binding</keyword>
<evidence type="ECO:0000259" key="12">
    <source>
        <dbReference type="PROSITE" id="PS50893"/>
    </source>
</evidence>
<sequence>MIKLTHIEKTYAPGTAKEVKALRDISLEINKGEIFGVIGLSGAGKSTLIRIINMLERPTAGKVEVMGQDLTAMTDKQLREARRHIGMIFQSFNLLSSATVEANVAFPLQLEGRLSKAEIDKRVSELLEMVELSDKARMYPAQLSGGQKQRVGIARALASNPEVLLCDEATSALDPKTTSSILELLTSLRKKLNLTIVIITHQMEVIKECCDRVAVIDGGVITEMGSCLEIFSDPKQELTMRLVSAAVRRGLPALLKHTEVVPEYHEGAKAVVELIFLGAKADAPVIVDVAKECKVSISLLAGSIDHIQNVPFGIMEVEVCGTREEIERAIAEFKRRVHKVEVLGYDERK</sequence>
<dbReference type="PROSITE" id="PS50893">
    <property type="entry name" value="ABC_TRANSPORTER_2"/>
    <property type="match status" value="1"/>
</dbReference>
<evidence type="ECO:0000256" key="3">
    <source>
        <dbReference type="ARBA" id="ARBA00005417"/>
    </source>
</evidence>
<comment type="subcellular location">
    <subcellularLocation>
        <location evidence="2">Cell inner membrane</location>
        <topology evidence="2">Peripheral membrane protein</topology>
    </subcellularLocation>
</comment>
<keyword evidence="5" id="KW-0813">Transport</keyword>
<dbReference type="Pfam" id="PF00005">
    <property type="entry name" value="ABC_tran"/>
    <property type="match status" value="1"/>
</dbReference>
<dbReference type="CDD" id="cd03258">
    <property type="entry name" value="ABC_MetN_methionine_transporter"/>
    <property type="match status" value="1"/>
</dbReference>
<gene>
    <name evidence="13" type="ORF">IAB19_09750</name>
</gene>
<feature type="non-terminal residue" evidence="13">
    <location>
        <position position="349"/>
    </location>
</feature>
<dbReference type="GO" id="GO:0005886">
    <property type="term" value="C:plasma membrane"/>
    <property type="evidence" value="ECO:0007669"/>
    <property type="project" value="UniProtKB-SubCell"/>
</dbReference>
<protein>
    <recommendedName>
        <fullName evidence="4">Cell division ATP-binding protein FtsE</fullName>
    </recommendedName>
</protein>
<keyword evidence="7" id="KW-0547">Nucleotide-binding</keyword>
<evidence type="ECO:0000256" key="6">
    <source>
        <dbReference type="ARBA" id="ARBA00022475"/>
    </source>
</evidence>
<dbReference type="Gene3D" id="3.30.70.260">
    <property type="match status" value="1"/>
</dbReference>
<feature type="domain" description="ABC transporter" evidence="12">
    <location>
        <begin position="2"/>
        <end position="243"/>
    </location>
</feature>
<evidence type="ECO:0000256" key="11">
    <source>
        <dbReference type="ARBA" id="ARBA00023136"/>
    </source>
</evidence>
<dbReference type="InterPro" id="IPR050086">
    <property type="entry name" value="MetN_ABC_transporter-like"/>
</dbReference>
<dbReference type="InterPro" id="IPR041701">
    <property type="entry name" value="MetN_ABC"/>
</dbReference>
<dbReference type="GO" id="GO:0016887">
    <property type="term" value="F:ATP hydrolysis activity"/>
    <property type="evidence" value="ECO:0007669"/>
    <property type="project" value="InterPro"/>
</dbReference>
<evidence type="ECO:0000256" key="4">
    <source>
        <dbReference type="ARBA" id="ARBA00020019"/>
    </source>
</evidence>
<dbReference type="Pfam" id="PF09383">
    <property type="entry name" value="NIL"/>
    <property type="match status" value="1"/>
</dbReference>
<dbReference type="InterPro" id="IPR003593">
    <property type="entry name" value="AAA+_ATPase"/>
</dbReference>
<evidence type="ECO:0000256" key="10">
    <source>
        <dbReference type="ARBA" id="ARBA00022970"/>
    </source>
</evidence>
<dbReference type="PANTHER" id="PTHR43166">
    <property type="entry name" value="AMINO ACID IMPORT ATP-BINDING PROTEIN"/>
    <property type="match status" value="1"/>
</dbReference>
<keyword evidence="10" id="KW-0029">Amino-acid transport</keyword>
<reference evidence="13" key="1">
    <citation type="submission" date="2020-10" db="EMBL/GenBank/DDBJ databases">
        <authorList>
            <person name="Gilroy R."/>
        </authorList>
    </citation>
    <scope>NUCLEOTIDE SEQUENCE</scope>
    <source>
        <strain evidence="13">17213</strain>
    </source>
</reference>
<dbReference type="SMART" id="SM00930">
    <property type="entry name" value="NIL"/>
    <property type="match status" value="1"/>
</dbReference>
<keyword evidence="9" id="KW-1278">Translocase</keyword>
<evidence type="ECO:0000256" key="7">
    <source>
        <dbReference type="ARBA" id="ARBA00022741"/>
    </source>
</evidence>
<proteinExistence type="inferred from homology"/>